<protein>
    <submittedName>
        <fullName evidence="1">Uncharacterized protein</fullName>
    </submittedName>
</protein>
<comment type="caution">
    <text evidence="1">The sequence shown here is derived from an EMBL/GenBank/DDBJ whole genome shotgun (WGS) entry which is preliminary data.</text>
</comment>
<proteinExistence type="predicted"/>
<name>A0A811T8R0_9EURY</name>
<gene>
    <name evidence="1" type="ORF">EMLJLAPB_00209</name>
</gene>
<sequence>MKQKNIYIDVCALCRPFDDQEYMRIRLETEAVNLILSKVRDGNYKLIVSPVHIKEIKAISDTIERVELQMVLSEWGEHNTC</sequence>
<organism evidence="1 2">
    <name type="scientific">Candidatus Argoarchaeum ethanivorans</name>
    <dbReference type="NCBI Taxonomy" id="2608793"/>
    <lineage>
        <taxon>Archaea</taxon>
        <taxon>Methanobacteriati</taxon>
        <taxon>Methanobacteriota</taxon>
        <taxon>Stenosarchaea group</taxon>
        <taxon>Methanomicrobia</taxon>
        <taxon>Methanosarcinales</taxon>
        <taxon>Methanosarcinales incertae sedis</taxon>
        <taxon>GOM Arc I cluster</taxon>
        <taxon>Candidatus Argoarchaeum</taxon>
    </lineage>
</organism>
<dbReference type="EMBL" id="CAJHIS010000003">
    <property type="protein sequence ID" value="CAD6491983.1"/>
    <property type="molecule type" value="Genomic_DNA"/>
</dbReference>
<dbReference type="Proteomes" id="UP000634805">
    <property type="component" value="Unassembled WGS sequence"/>
</dbReference>
<dbReference type="AlphaFoldDB" id="A0A811T8R0"/>
<accession>A0A811T8R0</accession>
<evidence type="ECO:0000313" key="2">
    <source>
        <dbReference type="Proteomes" id="UP000634805"/>
    </source>
</evidence>
<evidence type="ECO:0000313" key="1">
    <source>
        <dbReference type="EMBL" id="CAD6491983.1"/>
    </source>
</evidence>
<reference evidence="1" key="1">
    <citation type="submission" date="2020-10" db="EMBL/GenBank/DDBJ databases">
        <authorList>
            <person name="Hahn C.J."/>
            <person name="Laso-Perez R."/>
            <person name="Vulcano F."/>
            <person name="Vaziourakis K.-M."/>
            <person name="Stokke R."/>
            <person name="Steen I.H."/>
            <person name="Teske A."/>
            <person name="Boetius A."/>
            <person name="Liebeke M."/>
            <person name="Amann R."/>
            <person name="Knittel K."/>
        </authorList>
    </citation>
    <scope>NUCLEOTIDE SEQUENCE</scope>
    <source>
        <strain evidence="1">Gfbio:e3339647-f889-4370-9287-4fb5cb688e4c:AG392D22_GoMArc1</strain>
    </source>
</reference>